<feature type="region of interest" description="Disordered" evidence="6">
    <location>
        <begin position="1"/>
        <end position="37"/>
    </location>
</feature>
<dbReference type="PROSITE" id="PS50090">
    <property type="entry name" value="MYB_LIKE"/>
    <property type="match status" value="1"/>
</dbReference>
<protein>
    <submittedName>
        <fullName evidence="10">Protein REVEILLE 8</fullName>
    </submittedName>
</protein>
<proteinExistence type="predicted"/>
<reference evidence="11" key="1">
    <citation type="journal article" date="2019" name="Nat. Commun.">
        <title>Expansion of phycobilisome linker gene families in mesophilic red algae.</title>
        <authorList>
            <person name="Lee J."/>
            <person name="Kim D."/>
            <person name="Bhattacharya D."/>
            <person name="Yoon H.S."/>
        </authorList>
    </citation>
    <scope>NUCLEOTIDE SEQUENCE [LARGE SCALE GENOMIC DNA]</scope>
    <source>
        <strain evidence="11">CCMP 1328</strain>
    </source>
</reference>
<evidence type="ECO:0000256" key="5">
    <source>
        <dbReference type="ARBA" id="ARBA00023242"/>
    </source>
</evidence>
<dbReference type="InterPro" id="IPR017884">
    <property type="entry name" value="SANT_dom"/>
</dbReference>
<dbReference type="EMBL" id="VRMN01000005">
    <property type="protein sequence ID" value="KAA8494111.1"/>
    <property type="molecule type" value="Genomic_DNA"/>
</dbReference>
<evidence type="ECO:0000256" key="3">
    <source>
        <dbReference type="ARBA" id="ARBA00023125"/>
    </source>
</evidence>
<dbReference type="GO" id="GO:0005634">
    <property type="term" value="C:nucleus"/>
    <property type="evidence" value="ECO:0007669"/>
    <property type="project" value="UniProtKB-SubCell"/>
</dbReference>
<evidence type="ECO:0000259" key="8">
    <source>
        <dbReference type="PROSITE" id="PS51293"/>
    </source>
</evidence>
<feature type="domain" description="HTH myb-type" evidence="9">
    <location>
        <begin position="39"/>
        <end position="93"/>
    </location>
</feature>
<dbReference type="PANTHER" id="PTHR12802:SF155">
    <property type="entry name" value="DEUBIQUITINASE MYSM1"/>
    <property type="match status" value="1"/>
</dbReference>
<dbReference type="Proteomes" id="UP000324585">
    <property type="component" value="Unassembled WGS sequence"/>
</dbReference>
<dbReference type="PANTHER" id="PTHR12802">
    <property type="entry name" value="SWI/SNF COMPLEX-RELATED"/>
    <property type="match status" value="1"/>
</dbReference>
<dbReference type="Pfam" id="PF00249">
    <property type="entry name" value="Myb_DNA-binding"/>
    <property type="match status" value="1"/>
</dbReference>
<feature type="compositionally biased region" description="Basic and acidic residues" evidence="6">
    <location>
        <begin position="1"/>
        <end position="19"/>
    </location>
</feature>
<dbReference type="OrthoDB" id="118550at2759"/>
<evidence type="ECO:0000313" key="11">
    <source>
        <dbReference type="Proteomes" id="UP000324585"/>
    </source>
</evidence>
<organism evidence="10 11">
    <name type="scientific">Porphyridium purpureum</name>
    <name type="common">Red alga</name>
    <name type="synonym">Porphyridium cruentum</name>
    <dbReference type="NCBI Taxonomy" id="35688"/>
    <lineage>
        <taxon>Eukaryota</taxon>
        <taxon>Rhodophyta</taxon>
        <taxon>Bangiophyceae</taxon>
        <taxon>Porphyridiales</taxon>
        <taxon>Porphyridiaceae</taxon>
        <taxon>Porphyridium</taxon>
    </lineage>
</organism>
<feature type="compositionally biased region" description="Basic residues" evidence="6">
    <location>
        <begin position="251"/>
        <end position="260"/>
    </location>
</feature>
<dbReference type="PROSITE" id="PS51294">
    <property type="entry name" value="HTH_MYB"/>
    <property type="match status" value="1"/>
</dbReference>
<feature type="compositionally biased region" description="Low complexity" evidence="6">
    <location>
        <begin position="306"/>
        <end position="320"/>
    </location>
</feature>
<evidence type="ECO:0000259" key="7">
    <source>
        <dbReference type="PROSITE" id="PS50090"/>
    </source>
</evidence>
<dbReference type="InterPro" id="IPR009057">
    <property type="entry name" value="Homeodomain-like_sf"/>
</dbReference>
<dbReference type="InterPro" id="IPR017930">
    <property type="entry name" value="Myb_dom"/>
</dbReference>
<evidence type="ECO:0000256" key="2">
    <source>
        <dbReference type="ARBA" id="ARBA00023015"/>
    </source>
</evidence>
<comment type="subcellular location">
    <subcellularLocation>
        <location evidence="1">Nucleus</location>
    </subcellularLocation>
</comment>
<keyword evidence="11" id="KW-1185">Reference proteome</keyword>
<evidence type="ECO:0000313" key="10">
    <source>
        <dbReference type="EMBL" id="KAA8494111.1"/>
    </source>
</evidence>
<dbReference type="PROSITE" id="PS51293">
    <property type="entry name" value="SANT"/>
    <property type="match status" value="1"/>
</dbReference>
<dbReference type="NCBIfam" id="TIGR01557">
    <property type="entry name" value="myb_SHAQKYF"/>
    <property type="match status" value="1"/>
</dbReference>
<feature type="region of interest" description="Disordered" evidence="6">
    <location>
        <begin position="169"/>
        <end position="327"/>
    </location>
</feature>
<dbReference type="CDD" id="cd00167">
    <property type="entry name" value="SANT"/>
    <property type="match status" value="1"/>
</dbReference>
<feature type="compositionally biased region" description="Polar residues" evidence="6">
    <location>
        <begin position="209"/>
        <end position="220"/>
    </location>
</feature>
<evidence type="ECO:0000256" key="1">
    <source>
        <dbReference type="ARBA" id="ARBA00004123"/>
    </source>
</evidence>
<feature type="region of interest" description="Disordered" evidence="6">
    <location>
        <begin position="93"/>
        <end position="138"/>
    </location>
</feature>
<dbReference type="InterPro" id="IPR001005">
    <property type="entry name" value="SANT/Myb"/>
</dbReference>
<evidence type="ECO:0000256" key="4">
    <source>
        <dbReference type="ARBA" id="ARBA00023163"/>
    </source>
</evidence>
<gene>
    <name evidence="10" type="ORF">FVE85_4086</name>
</gene>
<dbReference type="AlphaFoldDB" id="A0A5J4YRJ9"/>
<comment type="caution">
    <text evidence="10">The sequence shown here is derived from an EMBL/GenBank/DDBJ whole genome shotgun (WGS) entry which is preliminary data.</text>
</comment>
<feature type="region of interest" description="Disordered" evidence="6">
    <location>
        <begin position="378"/>
        <end position="399"/>
    </location>
</feature>
<evidence type="ECO:0000256" key="6">
    <source>
        <dbReference type="SAM" id="MobiDB-lite"/>
    </source>
</evidence>
<feature type="domain" description="Myb-like" evidence="7">
    <location>
        <begin position="39"/>
        <end position="89"/>
    </location>
</feature>
<dbReference type="GO" id="GO:0003677">
    <property type="term" value="F:DNA binding"/>
    <property type="evidence" value="ECO:0007669"/>
    <property type="project" value="UniProtKB-KW"/>
</dbReference>
<keyword evidence="4" id="KW-0804">Transcription</keyword>
<name>A0A5J4YRJ9_PORPP</name>
<feature type="domain" description="SANT" evidence="8">
    <location>
        <begin position="42"/>
        <end position="95"/>
    </location>
</feature>
<dbReference type="SMART" id="SM00717">
    <property type="entry name" value="SANT"/>
    <property type="match status" value="1"/>
</dbReference>
<dbReference type="FunFam" id="1.10.10.60:FF:000023">
    <property type="entry name" value="protein REVEILLE 6 isoform X1"/>
    <property type="match status" value="1"/>
</dbReference>
<dbReference type="SUPFAM" id="SSF46689">
    <property type="entry name" value="Homeodomain-like"/>
    <property type="match status" value="1"/>
</dbReference>
<feature type="compositionally biased region" description="Low complexity" evidence="6">
    <location>
        <begin position="117"/>
        <end position="132"/>
    </location>
</feature>
<feature type="compositionally biased region" description="Polar residues" evidence="6">
    <location>
        <begin position="269"/>
        <end position="295"/>
    </location>
</feature>
<feature type="compositionally biased region" description="Low complexity" evidence="6">
    <location>
        <begin position="169"/>
        <end position="197"/>
    </location>
</feature>
<sequence length="509" mass="56159">MASAHDAAEFGEHEDEHEGGVVSAGSHADGGKKARKPYTITKHRESWSQEEHARFLEALRRYDRDWKRIEGHVGTKNVIQIRSHAQKYFLKVQKNQTGEHVPPPRPKKRTAKRAFSDDQYSQQQQQQQQQQLHRQDRRQGGFLEASPVSGSRTGSSQPDAHHFFLHDQQQAQVPRVREQQQQQQQQQQRQHAQLLHQEPQHHPAFISQHPYQNDRPSSGFPSLPSHGARGDGAASSLNDLAPMSSSLSGRSGRKSAHRKNRAEMELAQAPTSKRSKSSVGSRISTAGNASTSSDMQGFEMRLSDIGGSSTGLPPSGTTHSFGDAASLRGDTPPGFGVDDEMLLPFGAFEGMEKSSEESDPEKNAGVYDQLDQFLAGNEELGSRSPLRVRDERTRPAESAALATPLSGAPRTDVVAEAMQALDDQMVPAVESKPNFARVYAFFASIFYMPTPNEAPPLAYAPKDSTLSSGCSPALCLLRDLNLMDKEIVRMLAKNLLSNLDCYESFRSVS</sequence>
<dbReference type="InterPro" id="IPR006447">
    <property type="entry name" value="Myb_dom_plants"/>
</dbReference>
<evidence type="ECO:0000259" key="9">
    <source>
        <dbReference type="PROSITE" id="PS51294"/>
    </source>
</evidence>
<accession>A0A5J4YRJ9</accession>
<dbReference type="Gene3D" id="1.10.10.60">
    <property type="entry name" value="Homeodomain-like"/>
    <property type="match status" value="1"/>
</dbReference>
<keyword evidence="3" id="KW-0238">DNA-binding</keyword>
<keyword evidence="2" id="KW-0805">Transcription regulation</keyword>
<dbReference type="GO" id="GO:0010468">
    <property type="term" value="P:regulation of gene expression"/>
    <property type="evidence" value="ECO:0007669"/>
    <property type="project" value="UniProtKB-ARBA"/>
</dbReference>
<keyword evidence="5" id="KW-0539">Nucleus</keyword>